<protein>
    <submittedName>
        <fullName evidence="1">Uncharacterized protein</fullName>
    </submittedName>
</protein>
<reference evidence="1" key="1">
    <citation type="journal article" date="2015" name="Genome Biol. Evol.">
        <title>Organellar Genomes of White Spruce (Picea glauca): Assembly and Annotation.</title>
        <authorList>
            <person name="Jackman S.D."/>
            <person name="Warren R.L."/>
            <person name="Gibb E.A."/>
            <person name="Vandervalk B.P."/>
            <person name="Mohamadi H."/>
            <person name="Chu J."/>
            <person name="Raymond A."/>
            <person name="Pleasance S."/>
            <person name="Coope R."/>
            <person name="Wildung M.R."/>
            <person name="Ritland C.E."/>
            <person name="Bousquet J."/>
            <person name="Jones S.J."/>
            <person name="Bohlmann J."/>
            <person name="Birol I."/>
        </authorList>
    </citation>
    <scope>NUCLEOTIDE SEQUENCE [LARGE SCALE GENOMIC DNA]</scope>
    <source>
        <tissue evidence="1">Flushing bud</tissue>
    </source>
</reference>
<keyword evidence="1" id="KW-0496">Mitochondrion</keyword>
<name>A0A101LTY0_PICGL</name>
<accession>A0A101LTY0</accession>
<organism evidence="1">
    <name type="scientific">Picea glauca</name>
    <name type="common">White spruce</name>
    <name type="synonym">Pinus glauca</name>
    <dbReference type="NCBI Taxonomy" id="3330"/>
    <lineage>
        <taxon>Eukaryota</taxon>
        <taxon>Viridiplantae</taxon>
        <taxon>Streptophyta</taxon>
        <taxon>Embryophyta</taxon>
        <taxon>Tracheophyta</taxon>
        <taxon>Spermatophyta</taxon>
        <taxon>Pinopsida</taxon>
        <taxon>Pinidae</taxon>
        <taxon>Conifers I</taxon>
        <taxon>Pinales</taxon>
        <taxon>Pinaceae</taxon>
        <taxon>Picea</taxon>
    </lineage>
</organism>
<geneLocation type="mitochondrion" evidence="1"/>
<gene>
    <name evidence="1" type="ORF">ABT39_MTgene3468</name>
</gene>
<comment type="caution">
    <text evidence="1">The sequence shown here is derived from an EMBL/GenBank/DDBJ whole genome shotgun (WGS) entry which is preliminary data.</text>
</comment>
<dbReference type="EMBL" id="LKAM01000021">
    <property type="protein sequence ID" value="KUM45295.1"/>
    <property type="molecule type" value="Genomic_DNA"/>
</dbReference>
<dbReference type="AlphaFoldDB" id="A0A101LTY0"/>
<evidence type="ECO:0000313" key="1">
    <source>
        <dbReference type="EMBL" id="KUM45295.1"/>
    </source>
</evidence>
<sequence length="68" mass="7706">MKQTGWLAGLDPLLAACWENNPRQQAGRKRTTNVHAYLRASCLAKFVCLGESRRWPPEGQRKMMCCGI</sequence>
<proteinExistence type="predicted"/>